<proteinExistence type="predicted"/>
<name>A0ABN7BBH4_9HEMI</name>
<protein>
    <submittedName>
        <fullName evidence="2">Uncharacterized protein</fullName>
    </submittedName>
</protein>
<evidence type="ECO:0000313" key="2">
    <source>
        <dbReference type="EMBL" id="BET01692.1"/>
    </source>
</evidence>
<sequence>MRSIFLVVLLVALTQALEPKDDPVKKLLKAAELSQGQNSLLQLSPKDGNIMVTDSSTCDYLKLSQDGTDFVITTVQMMNEVFKLSYQAVAHKNDCPFTNSFRCFLKQYTDFMSILSKVKAEIVSYSNDSPGFFTDIHNCLSKSSLVNY</sequence>
<accession>A0ABN7BBH4</accession>
<dbReference type="Proteomes" id="UP001307889">
    <property type="component" value="Chromosome 13"/>
</dbReference>
<keyword evidence="1" id="KW-0732">Signal</keyword>
<evidence type="ECO:0000256" key="1">
    <source>
        <dbReference type="SAM" id="SignalP"/>
    </source>
</evidence>
<gene>
    <name evidence="2" type="ORF">NTJ_14508</name>
</gene>
<feature type="chain" id="PRO_5046176865" evidence="1">
    <location>
        <begin position="17"/>
        <end position="148"/>
    </location>
</feature>
<dbReference type="EMBL" id="AP028921">
    <property type="protein sequence ID" value="BET01692.1"/>
    <property type="molecule type" value="Genomic_DNA"/>
</dbReference>
<evidence type="ECO:0000313" key="3">
    <source>
        <dbReference type="Proteomes" id="UP001307889"/>
    </source>
</evidence>
<reference evidence="2 3" key="1">
    <citation type="submission" date="2023-09" db="EMBL/GenBank/DDBJ databases">
        <title>Nesidiocoris tenuis whole genome shotgun sequence.</title>
        <authorList>
            <person name="Shibata T."/>
            <person name="Shimoda M."/>
            <person name="Kobayashi T."/>
            <person name="Uehara T."/>
        </authorList>
    </citation>
    <scope>NUCLEOTIDE SEQUENCE [LARGE SCALE GENOMIC DNA]</scope>
    <source>
        <strain evidence="2 3">Japan</strain>
    </source>
</reference>
<feature type="signal peptide" evidence="1">
    <location>
        <begin position="1"/>
        <end position="16"/>
    </location>
</feature>
<organism evidence="2 3">
    <name type="scientific">Nesidiocoris tenuis</name>
    <dbReference type="NCBI Taxonomy" id="355587"/>
    <lineage>
        <taxon>Eukaryota</taxon>
        <taxon>Metazoa</taxon>
        <taxon>Ecdysozoa</taxon>
        <taxon>Arthropoda</taxon>
        <taxon>Hexapoda</taxon>
        <taxon>Insecta</taxon>
        <taxon>Pterygota</taxon>
        <taxon>Neoptera</taxon>
        <taxon>Paraneoptera</taxon>
        <taxon>Hemiptera</taxon>
        <taxon>Heteroptera</taxon>
        <taxon>Panheteroptera</taxon>
        <taxon>Cimicomorpha</taxon>
        <taxon>Miridae</taxon>
        <taxon>Dicyphina</taxon>
        <taxon>Nesidiocoris</taxon>
    </lineage>
</organism>
<keyword evidence="3" id="KW-1185">Reference proteome</keyword>